<dbReference type="PROSITE" id="PS51257">
    <property type="entry name" value="PROKAR_LIPOPROTEIN"/>
    <property type="match status" value="1"/>
</dbReference>
<gene>
    <name evidence="3" type="ORF">EHO59_14495</name>
</gene>
<evidence type="ECO:0000313" key="4">
    <source>
        <dbReference type="Proteomes" id="UP000297453"/>
    </source>
</evidence>
<keyword evidence="4" id="KW-1185">Reference proteome</keyword>
<feature type="chain" id="PRO_5020504017" description="Peptidase A1 domain-containing protein" evidence="1">
    <location>
        <begin position="25"/>
        <end position="163"/>
    </location>
</feature>
<comment type="caution">
    <text evidence="3">The sequence shown here is derived from an EMBL/GenBank/DDBJ whole genome shotgun (WGS) entry which is preliminary data.</text>
</comment>
<dbReference type="RefSeq" id="WP_135589181.1">
    <property type="nucleotide sequence ID" value="NZ_RQEP01000019.1"/>
</dbReference>
<feature type="domain" description="Peptidase A1" evidence="2">
    <location>
        <begin position="81"/>
        <end position="163"/>
    </location>
</feature>
<evidence type="ECO:0000256" key="1">
    <source>
        <dbReference type="SAM" id="SignalP"/>
    </source>
</evidence>
<dbReference type="PROSITE" id="PS51767">
    <property type="entry name" value="PEPTIDASE_A1"/>
    <property type="match status" value="1"/>
</dbReference>
<evidence type="ECO:0000313" key="3">
    <source>
        <dbReference type="EMBL" id="TGJ99088.1"/>
    </source>
</evidence>
<dbReference type="EMBL" id="RQEP01000019">
    <property type="protein sequence ID" value="TGJ99088.1"/>
    <property type="molecule type" value="Genomic_DNA"/>
</dbReference>
<feature type="signal peptide" evidence="1">
    <location>
        <begin position="1"/>
        <end position="24"/>
    </location>
</feature>
<accession>A0A4V3JAM7</accession>
<dbReference type="Proteomes" id="UP000297453">
    <property type="component" value="Unassembled WGS sequence"/>
</dbReference>
<dbReference type="InterPro" id="IPR033121">
    <property type="entry name" value="PEPTIDASE_A1"/>
</dbReference>
<dbReference type="OrthoDB" id="329553at2"/>
<sequence>MKYLLETKTVFPLIALFLSMACHTTGDSSSTSDSSAASLLYSAYGSTFTPVPSGGCSDSTISSYTISVGGTTTFSGLSYYYYFFLFTGNGSSNTFNVNFTTGEADLWIGSENVSLTPTNFSGVEFTSENVGTESYSGVSTTSGDTRCLVVPVTDAGSFTLSVN</sequence>
<name>A0A4V3JAM7_9LEPT</name>
<keyword evidence="1" id="KW-0732">Signal</keyword>
<dbReference type="AlphaFoldDB" id="A0A4V3JAM7"/>
<protein>
    <recommendedName>
        <fullName evidence="2">Peptidase A1 domain-containing protein</fullName>
    </recommendedName>
</protein>
<organism evidence="3 4">
    <name type="scientific">Leptospira semungkisensis</name>
    <dbReference type="NCBI Taxonomy" id="2484985"/>
    <lineage>
        <taxon>Bacteria</taxon>
        <taxon>Pseudomonadati</taxon>
        <taxon>Spirochaetota</taxon>
        <taxon>Spirochaetia</taxon>
        <taxon>Leptospirales</taxon>
        <taxon>Leptospiraceae</taxon>
        <taxon>Leptospira</taxon>
    </lineage>
</organism>
<reference evidence="3" key="1">
    <citation type="journal article" date="2019" name="PLoS Negl. Trop. Dis.">
        <title>Revisiting the worldwide diversity of Leptospira species in the environment.</title>
        <authorList>
            <person name="Vincent A.T."/>
            <person name="Schiettekatte O."/>
            <person name="Bourhy P."/>
            <person name="Veyrier F.J."/>
            <person name="Picardeau M."/>
        </authorList>
    </citation>
    <scope>NUCLEOTIDE SEQUENCE [LARGE SCALE GENOMIC DNA]</scope>
    <source>
        <strain evidence="3">SSS9</strain>
    </source>
</reference>
<evidence type="ECO:0000259" key="2">
    <source>
        <dbReference type="PROSITE" id="PS51767"/>
    </source>
</evidence>
<proteinExistence type="predicted"/>